<sequence>MSITPFGVPTLFEWRDLWAAWDLVTLEMIPPIMLHQKPIDLRHKCLFYIGHIPTFLDMLMSKALGESNTEPKNFTVIFERGIDPHVDEPDHCHSHSEVPEADEDWPTLEDILGFCDRVRERLVRLYDDLESGKRIINRRVARMLVMTFEHEGFHVETLLYMLIQRVGSGMLSPPGFTSPIWSSLAKQWSQQTPSLSSTTTILGPTTTILGHYDSEADDLLPEFMHDVEGHNFGWDNESPPRALWIDKFRIDWRPISNADFFKFWMGEGCGMVDMPKSWIGEDDVVQVRTLFGPVSMEIAKDWPVLTSYDDLKLYARHKGGRIPTEPELRLFFDTHEVGHGAGANVGFRNWHPIPATTGGDANDGHGSNGGVWEWTSTAFAGHNGLVPTNHFTGYSTDFFDGKHQVVLGASYVTIPRLASRRTLRNFYQHNYPYPWVGARVAYDL</sequence>
<evidence type="ECO:0000256" key="3">
    <source>
        <dbReference type="ARBA" id="ARBA00037882"/>
    </source>
</evidence>
<dbReference type="AlphaFoldDB" id="A0A0C3EXM0"/>
<keyword evidence="1" id="KW-0560">Oxidoreductase</keyword>
<dbReference type="HOGENOM" id="CLU_006921_1_1_1"/>
<feature type="domain" description="DinB-like" evidence="5">
    <location>
        <begin position="26"/>
        <end position="157"/>
    </location>
</feature>
<evidence type="ECO:0000259" key="5">
    <source>
        <dbReference type="Pfam" id="PF12867"/>
    </source>
</evidence>
<dbReference type="Pfam" id="PF12867">
    <property type="entry name" value="DinB_2"/>
    <property type="match status" value="1"/>
</dbReference>
<dbReference type="InterPro" id="IPR016187">
    <property type="entry name" value="CTDL_fold"/>
</dbReference>
<evidence type="ECO:0000256" key="1">
    <source>
        <dbReference type="ARBA" id="ARBA00023002"/>
    </source>
</evidence>
<dbReference type="InterPro" id="IPR051128">
    <property type="entry name" value="EgtD_Methyltrsf_superfamily"/>
</dbReference>
<dbReference type="STRING" id="765440.A0A0C3EXM0"/>
<evidence type="ECO:0000256" key="2">
    <source>
        <dbReference type="ARBA" id="ARBA00023004"/>
    </source>
</evidence>
<keyword evidence="8" id="KW-1185">Reference proteome</keyword>
<dbReference type="Proteomes" id="UP000054166">
    <property type="component" value="Unassembled WGS sequence"/>
</dbReference>
<feature type="domain" description="Sulfatase-modifying factor enzyme-like" evidence="4">
    <location>
        <begin position="231"/>
        <end position="328"/>
    </location>
</feature>
<dbReference type="InterPro" id="IPR005532">
    <property type="entry name" value="SUMF_dom"/>
</dbReference>
<keyword evidence="2" id="KW-0408">Iron</keyword>
<dbReference type="PANTHER" id="PTHR43397:SF1">
    <property type="entry name" value="ERGOTHIONEINE BIOSYNTHESIS PROTEIN 1"/>
    <property type="match status" value="1"/>
</dbReference>
<gene>
    <name evidence="7" type="ORF">PILCRDRAFT_99370</name>
    <name evidence="6" type="ORF">PILCRDRAFT_99390</name>
</gene>
<dbReference type="FunCoup" id="A0A0C3EXM0">
    <property type="interactions" value="11"/>
</dbReference>
<evidence type="ECO:0000259" key="4">
    <source>
        <dbReference type="Pfam" id="PF03781"/>
    </source>
</evidence>
<feature type="domain" description="Sulfatase-modifying factor enzyme-like" evidence="4">
    <location>
        <begin position="367"/>
        <end position="441"/>
    </location>
</feature>
<dbReference type="Pfam" id="PF03781">
    <property type="entry name" value="FGE-sulfatase"/>
    <property type="match status" value="2"/>
</dbReference>
<dbReference type="PANTHER" id="PTHR43397">
    <property type="entry name" value="ERGOTHIONEINE BIOSYNTHESIS PROTEIN 1"/>
    <property type="match status" value="1"/>
</dbReference>
<dbReference type="OrthoDB" id="659at2759"/>
<proteinExistence type="predicted"/>
<organism evidence="7 8">
    <name type="scientific">Piloderma croceum (strain F 1598)</name>
    <dbReference type="NCBI Taxonomy" id="765440"/>
    <lineage>
        <taxon>Eukaryota</taxon>
        <taxon>Fungi</taxon>
        <taxon>Dikarya</taxon>
        <taxon>Basidiomycota</taxon>
        <taxon>Agaricomycotina</taxon>
        <taxon>Agaricomycetes</taxon>
        <taxon>Agaricomycetidae</taxon>
        <taxon>Atheliales</taxon>
        <taxon>Atheliaceae</taxon>
        <taxon>Piloderma</taxon>
    </lineage>
</organism>
<reference evidence="7" key="3">
    <citation type="submission" date="2015-02" db="EMBL/GenBank/DDBJ databases">
        <title>Evolutionary Origins and Diversification of the Mycorrhizal Mutualists.</title>
        <authorList>
            <consortium name="DOE Joint Genome Institute"/>
            <consortium name="Mycorrhizal Genomics Consortium"/>
            <person name="Kohler A."/>
            <person name="Kuo A."/>
            <person name="Nagy L.G."/>
            <person name="Floudas D."/>
            <person name="Copeland A."/>
            <person name="Barry K.W."/>
            <person name="Cichocki N."/>
            <person name="Veneault-Fourrey C."/>
            <person name="LaButti K."/>
            <person name="Lindquist E.A."/>
            <person name="Lipzen A."/>
            <person name="Lundell T."/>
            <person name="Morin E."/>
            <person name="Murat C."/>
            <person name="Riley R."/>
            <person name="Ohm R."/>
            <person name="Sun H."/>
            <person name="Tunlid A."/>
            <person name="Henrissat B."/>
            <person name="Grigoriev I.V."/>
            <person name="Hibbett D.S."/>
            <person name="Martin F."/>
        </authorList>
    </citation>
    <scope>NUCLEOTIDE SEQUENCE</scope>
    <source>
        <strain evidence="7">F 1598</strain>
    </source>
</reference>
<evidence type="ECO:0008006" key="9">
    <source>
        <dbReference type="Google" id="ProtNLM"/>
    </source>
</evidence>
<reference evidence="8" key="2">
    <citation type="submission" date="2015-01" db="EMBL/GenBank/DDBJ databases">
        <title>Evolutionary Origins and Diversification of the Mycorrhizal Mutualists.</title>
        <authorList>
            <consortium name="DOE Joint Genome Institute"/>
            <consortium name="Mycorrhizal Genomics Consortium"/>
            <person name="Kohler A."/>
            <person name="Kuo A."/>
            <person name="Nagy L.G."/>
            <person name="Floudas D."/>
            <person name="Copeland A."/>
            <person name="Barry K.W."/>
            <person name="Cichocki N."/>
            <person name="Veneault-Fourrey C."/>
            <person name="LaButti K."/>
            <person name="Lindquist E.A."/>
            <person name="Lipzen A."/>
            <person name="Lundell T."/>
            <person name="Morin E."/>
            <person name="Murat C."/>
            <person name="Riley R."/>
            <person name="Ohm R."/>
            <person name="Sun H."/>
            <person name="Tunlid A."/>
            <person name="Henrissat B."/>
            <person name="Grigoriev I.V."/>
            <person name="Hibbett D.S."/>
            <person name="Martin F."/>
        </authorList>
    </citation>
    <scope>NUCLEOTIDE SEQUENCE [LARGE SCALE GENOMIC DNA]</scope>
    <source>
        <strain evidence="6 8">F 1598</strain>
    </source>
</reference>
<evidence type="ECO:0000313" key="7">
    <source>
        <dbReference type="EMBL" id="KIM72709.1"/>
    </source>
</evidence>
<reference evidence="7 8" key="1">
    <citation type="submission" date="2014-04" db="EMBL/GenBank/DDBJ databases">
        <authorList>
            <consortium name="DOE Joint Genome Institute"/>
            <person name="Kuo A."/>
            <person name="Tarkka M."/>
            <person name="Buscot F."/>
            <person name="Kohler A."/>
            <person name="Nagy L.G."/>
            <person name="Floudas D."/>
            <person name="Copeland A."/>
            <person name="Barry K.W."/>
            <person name="Cichocki N."/>
            <person name="Veneault-Fourrey C."/>
            <person name="LaButti K."/>
            <person name="Lindquist E.A."/>
            <person name="Lipzen A."/>
            <person name="Lundell T."/>
            <person name="Morin E."/>
            <person name="Murat C."/>
            <person name="Sun H."/>
            <person name="Tunlid A."/>
            <person name="Henrissat B."/>
            <person name="Grigoriev I.V."/>
            <person name="Hibbett D.S."/>
            <person name="Martin F."/>
            <person name="Nordberg H.P."/>
            <person name="Cantor M.N."/>
            <person name="Hua S.X."/>
        </authorList>
    </citation>
    <scope>NUCLEOTIDE SEQUENCE [LARGE SCALE GENOMIC DNA]</scope>
    <source>
        <strain evidence="7 8">F 1598</strain>
    </source>
</reference>
<dbReference type="InterPro" id="IPR024775">
    <property type="entry name" value="DinB-like"/>
</dbReference>
<dbReference type="SUPFAM" id="SSF56436">
    <property type="entry name" value="C-type lectin-like"/>
    <property type="match status" value="1"/>
</dbReference>
<accession>A0A0C3EXM0</accession>
<comment type="pathway">
    <text evidence="3">Amino-acid biosynthesis; ergothioneine biosynthesis.</text>
</comment>
<evidence type="ECO:0000313" key="6">
    <source>
        <dbReference type="EMBL" id="KIM72320.1"/>
    </source>
</evidence>
<dbReference type="EMBL" id="KN833140">
    <property type="protein sequence ID" value="KIM72320.1"/>
    <property type="molecule type" value="Genomic_DNA"/>
</dbReference>
<dbReference type="InterPro" id="IPR042095">
    <property type="entry name" value="SUMF_sf"/>
</dbReference>
<evidence type="ECO:0000313" key="8">
    <source>
        <dbReference type="Proteomes" id="UP000054166"/>
    </source>
</evidence>
<dbReference type="EMBL" id="KN833111">
    <property type="protein sequence ID" value="KIM72709.1"/>
    <property type="molecule type" value="Genomic_DNA"/>
</dbReference>
<dbReference type="Gene3D" id="3.90.1580.10">
    <property type="entry name" value="paralog of FGE (formylglycine-generating enzyme)"/>
    <property type="match status" value="1"/>
</dbReference>
<protein>
    <recommendedName>
        <fullName evidence="9">Sulfatase-modifying factor enzyme domain-containing protein</fullName>
    </recommendedName>
</protein>
<name>A0A0C3EXM0_PILCF</name>